<dbReference type="Pfam" id="PF08044">
    <property type="entry name" value="DUF1707"/>
    <property type="match status" value="1"/>
</dbReference>
<keyword evidence="2" id="KW-0812">Transmembrane</keyword>
<evidence type="ECO:0000256" key="2">
    <source>
        <dbReference type="SAM" id="Phobius"/>
    </source>
</evidence>
<keyword evidence="2" id="KW-0472">Membrane</keyword>
<keyword evidence="5" id="KW-1185">Reference proteome</keyword>
<sequence length="199" mass="22327">MNEVPSEQLRVSDTDRESALQALGEHMSVGRLTLDEYGDRSAKVTASKTRGDLAEVFADLPAPHPVFDGAKAAGTPPPPPQQAVAEPAPAAPNSPAEWSDRPLVQRLTAAAVPVSALVAVGLFLASGAWLWFLLPVVLTMVGGGLWDQDWRDRGSARRRERHDWHREMRSSMYEARREMRDAHRQMRHHHRDWRRDFRG</sequence>
<evidence type="ECO:0000259" key="3">
    <source>
        <dbReference type="Pfam" id="PF08044"/>
    </source>
</evidence>
<feature type="compositionally biased region" description="Low complexity" evidence="1">
    <location>
        <begin position="82"/>
        <end position="96"/>
    </location>
</feature>
<dbReference type="Proteomes" id="UP001501116">
    <property type="component" value="Unassembled WGS sequence"/>
</dbReference>
<dbReference type="RefSeq" id="WP_344425911.1">
    <property type="nucleotide sequence ID" value="NZ_BAAANN010000026.1"/>
</dbReference>
<name>A0ABP5D8Q1_9PSEU</name>
<feature type="transmembrane region" description="Helical" evidence="2">
    <location>
        <begin position="103"/>
        <end position="123"/>
    </location>
</feature>
<gene>
    <name evidence="4" type="ORF">GCM10009754_58640</name>
</gene>
<organism evidence="4 5">
    <name type="scientific">Amycolatopsis minnesotensis</name>
    <dbReference type="NCBI Taxonomy" id="337894"/>
    <lineage>
        <taxon>Bacteria</taxon>
        <taxon>Bacillati</taxon>
        <taxon>Actinomycetota</taxon>
        <taxon>Actinomycetes</taxon>
        <taxon>Pseudonocardiales</taxon>
        <taxon>Pseudonocardiaceae</taxon>
        <taxon>Amycolatopsis</taxon>
    </lineage>
</organism>
<evidence type="ECO:0000313" key="4">
    <source>
        <dbReference type="EMBL" id="GAA1975472.1"/>
    </source>
</evidence>
<dbReference type="PANTHER" id="PTHR40763:SF4">
    <property type="entry name" value="DUF1707 DOMAIN-CONTAINING PROTEIN"/>
    <property type="match status" value="1"/>
</dbReference>
<feature type="region of interest" description="Disordered" evidence="1">
    <location>
        <begin position="65"/>
        <end position="97"/>
    </location>
</feature>
<dbReference type="InterPro" id="IPR012551">
    <property type="entry name" value="DUF1707_SHOCT-like"/>
</dbReference>
<dbReference type="EMBL" id="BAAANN010000026">
    <property type="protein sequence ID" value="GAA1975472.1"/>
    <property type="molecule type" value="Genomic_DNA"/>
</dbReference>
<dbReference type="PANTHER" id="PTHR40763">
    <property type="entry name" value="MEMBRANE PROTEIN-RELATED"/>
    <property type="match status" value="1"/>
</dbReference>
<protein>
    <submittedName>
        <fullName evidence="4">DUF1707 domain-containing protein</fullName>
    </submittedName>
</protein>
<accession>A0ABP5D8Q1</accession>
<keyword evidence="2" id="KW-1133">Transmembrane helix</keyword>
<proteinExistence type="predicted"/>
<reference evidence="5" key="1">
    <citation type="journal article" date="2019" name="Int. J. Syst. Evol. Microbiol.">
        <title>The Global Catalogue of Microorganisms (GCM) 10K type strain sequencing project: providing services to taxonomists for standard genome sequencing and annotation.</title>
        <authorList>
            <consortium name="The Broad Institute Genomics Platform"/>
            <consortium name="The Broad Institute Genome Sequencing Center for Infectious Disease"/>
            <person name="Wu L."/>
            <person name="Ma J."/>
        </authorList>
    </citation>
    <scope>NUCLEOTIDE SEQUENCE [LARGE SCALE GENOMIC DNA]</scope>
    <source>
        <strain evidence="5">JCM 14545</strain>
    </source>
</reference>
<evidence type="ECO:0000256" key="1">
    <source>
        <dbReference type="SAM" id="MobiDB-lite"/>
    </source>
</evidence>
<evidence type="ECO:0000313" key="5">
    <source>
        <dbReference type="Proteomes" id="UP001501116"/>
    </source>
</evidence>
<comment type="caution">
    <text evidence="4">The sequence shown here is derived from an EMBL/GenBank/DDBJ whole genome shotgun (WGS) entry which is preliminary data.</text>
</comment>
<feature type="domain" description="DUF1707" evidence="3">
    <location>
        <begin position="9"/>
        <end position="61"/>
    </location>
</feature>